<dbReference type="Proteomes" id="UP001586593">
    <property type="component" value="Unassembled WGS sequence"/>
</dbReference>
<dbReference type="EMBL" id="JAZHXJ010002210">
    <property type="protein sequence ID" value="KAL1840403.1"/>
    <property type="molecule type" value="Genomic_DNA"/>
</dbReference>
<gene>
    <name evidence="2" type="ORF">VTK73DRAFT_3772</name>
</gene>
<name>A0ABR3VFE8_9PEZI</name>
<comment type="caution">
    <text evidence="2">The sequence shown here is derived from an EMBL/GenBank/DDBJ whole genome shotgun (WGS) entry which is preliminary data.</text>
</comment>
<organism evidence="2 3">
    <name type="scientific">Phialemonium thermophilum</name>
    <dbReference type="NCBI Taxonomy" id="223376"/>
    <lineage>
        <taxon>Eukaryota</taxon>
        <taxon>Fungi</taxon>
        <taxon>Dikarya</taxon>
        <taxon>Ascomycota</taxon>
        <taxon>Pezizomycotina</taxon>
        <taxon>Sordariomycetes</taxon>
        <taxon>Sordariomycetidae</taxon>
        <taxon>Cephalothecales</taxon>
        <taxon>Cephalothecaceae</taxon>
        <taxon>Phialemonium</taxon>
    </lineage>
</organism>
<evidence type="ECO:0000256" key="1">
    <source>
        <dbReference type="SAM" id="MobiDB-lite"/>
    </source>
</evidence>
<feature type="region of interest" description="Disordered" evidence="1">
    <location>
        <begin position="166"/>
        <end position="197"/>
    </location>
</feature>
<sequence>MGRPRPACLRNDGKPPERAASRFDRAEWRGCWTARTPTPWLATTRSRGRRRETTAPFVGGMQGTKALWSRVVLSRAYRSGSGRSARGRWAWSLPQELGAWHGSETASQVAGRRGCDDNMRGVFHQEERRRGRIRRFLHPSSTEAGTRTTGLRGPWRGRRCSLPVLSDRPSVPFPGDDGRRRCKTGPKKVHRPSPATAWGVDPLSFARHGLGRCGSTDLPQDLSPEERTGKGKRRLLGEPCFTMLSPGLVNHAVSPTASPVQTRSTVAPLFQARKKHLRAQLLKLSLRSPTKRYEDDRQGCRFETNTSVQGSATSGSMNLAGGQGRSRVQIPASC</sequence>
<reference evidence="2 3" key="1">
    <citation type="journal article" date="2024" name="Commun. Biol.">
        <title>Comparative genomic analysis of thermophilic fungi reveals convergent evolutionary adaptations and gene losses.</title>
        <authorList>
            <person name="Steindorff A.S."/>
            <person name="Aguilar-Pontes M.V."/>
            <person name="Robinson A.J."/>
            <person name="Andreopoulos B."/>
            <person name="LaButti K."/>
            <person name="Kuo A."/>
            <person name="Mondo S."/>
            <person name="Riley R."/>
            <person name="Otillar R."/>
            <person name="Haridas S."/>
            <person name="Lipzen A."/>
            <person name="Grimwood J."/>
            <person name="Schmutz J."/>
            <person name="Clum A."/>
            <person name="Reid I.D."/>
            <person name="Moisan M.C."/>
            <person name="Butler G."/>
            <person name="Nguyen T.T.M."/>
            <person name="Dewar K."/>
            <person name="Conant G."/>
            <person name="Drula E."/>
            <person name="Henrissat B."/>
            <person name="Hansel C."/>
            <person name="Singer S."/>
            <person name="Hutchinson M.I."/>
            <person name="de Vries R.P."/>
            <person name="Natvig D.O."/>
            <person name="Powell A.J."/>
            <person name="Tsang A."/>
            <person name="Grigoriev I.V."/>
        </authorList>
    </citation>
    <scope>NUCLEOTIDE SEQUENCE [LARGE SCALE GENOMIC DNA]</scope>
    <source>
        <strain evidence="2 3">ATCC 24622</strain>
    </source>
</reference>
<evidence type="ECO:0000313" key="3">
    <source>
        <dbReference type="Proteomes" id="UP001586593"/>
    </source>
</evidence>
<keyword evidence="3" id="KW-1185">Reference proteome</keyword>
<protein>
    <submittedName>
        <fullName evidence="2">Uncharacterized protein</fullName>
    </submittedName>
</protein>
<feature type="compositionally biased region" description="Basic residues" evidence="1">
    <location>
        <begin position="180"/>
        <end position="191"/>
    </location>
</feature>
<proteinExistence type="predicted"/>
<feature type="region of interest" description="Disordered" evidence="1">
    <location>
        <begin position="293"/>
        <end position="334"/>
    </location>
</feature>
<evidence type="ECO:0000313" key="2">
    <source>
        <dbReference type="EMBL" id="KAL1840403.1"/>
    </source>
</evidence>
<accession>A0ABR3VFE8</accession>
<feature type="compositionally biased region" description="Polar residues" evidence="1">
    <location>
        <begin position="303"/>
        <end position="317"/>
    </location>
</feature>